<protein>
    <submittedName>
        <fullName evidence="2">Uncharacterized protein</fullName>
    </submittedName>
</protein>
<dbReference type="AlphaFoldDB" id="A0A6C0KIT3"/>
<evidence type="ECO:0000256" key="1">
    <source>
        <dbReference type="SAM" id="MobiDB-lite"/>
    </source>
</evidence>
<name>A0A6C0KIT3_9ZZZZ</name>
<sequence>MKYHNSFAAFNSDDDEVEEGEITKQEELFMLGRAFWKEQQKGNVMSWGDWCDEENDDNGIQSGDECIVWKGAHGSNKNQSKSPNNVRENNN</sequence>
<proteinExistence type="predicted"/>
<evidence type="ECO:0000313" key="2">
    <source>
        <dbReference type="EMBL" id="QHU17855.1"/>
    </source>
</evidence>
<feature type="compositionally biased region" description="Polar residues" evidence="1">
    <location>
        <begin position="75"/>
        <end position="91"/>
    </location>
</feature>
<dbReference type="EMBL" id="MN740918">
    <property type="protein sequence ID" value="QHU17855.1"/>
    <property type="molecule type" value="Genomic_DNA"/>
</dbReference>
<organism evidence="2">
    <name type="scientific">viral metagenome</name>
    <dbReference type="NCBI Taxonomy" id="1070528"/>
    <lineage>
        <taxon>unclassified sequences</taxon>
        <taxon>metagenomes</taxon>
        <taxon>organismal metagenomes</taxon>
    </lineage>
</organism>
<accession>A0A6C0KIT3</accession>
<feature type="region of interest" description="Disordered" evidence="1">
    <location>
        <begin position="70"/>
        <end position="91"/>
    </location>
</feature>
<reference evidence="2" key="1">
    <citation type="journal article" date="2020" name="Nature">
        <title>Giant virus diversity and host interactions through global metagenomics.</title>
        <authorList>
            <person name="Schulz F."/>
            <person name="Roux S."/>
            <person name="Paez-Espino D."/>
            <person name="Jungbluth S."/>
            <person name="Walsh D.A."/>
            <person name="Denef V.J."/>
            <person name="McMahon K.D."/>
            <person name="Konstantinidis K.T."/>
            <person name="Eloe-Fadrosh E.A."/>
            <person name="Kyrpides N.C."/>
            <person name="Woyke T."/>
        </authorList>
    </citation>
    <scope>NUCLEOTIDE SEQUENCE</scope>
    <source>
        <strain evidence="2">GVMAG-S-3300012919-55</strain>
    </source>
</reference>